<reference evidence="3 4" key="1">
    <citation type="journal article" date="2019" name="Commun. Biol.">
        <title>The bagworm genome reveals a unique fibroin gene that provides high tensile strength.</title>
        <authorList>
            <person name="Kono N."/>
            <person name="Nakamura H."/>
            <person name="Ohtoshi R."/>
            <person name="Tomita M."/>
            <person name="Numata K."/>
            <person name="Arakawa K."/>
        </authorList>
    </citation>
    <scope>NUCLEOTIDE SEQUENCE [LARGE SCALE GENOMIC DNA]</scope>
</reference>
<evidence type="ECO:0000256" key="2">
    <source>
        <dbReference type="ARBA" id="ARBA00022737"/>
    </source>
</evidence>
<evidence type="ECO:0000313" key="4">
    <source>
        <dbReference type="Proteomes" id="UP000299102"/>
    </source>
</evidence>
<proteinExistence type="predicted"/>
<sequence>MHVDNDDSGDCAHSVWEVVVPMETHRTNAGVASLDGRLYVVGGEDDGPLARGEVYDPVVVPCYRHVAVSFRGFFNLVAGDGPERLYLFASDSETLKRNSVNRMEKKKGHTTGEANQWSSIASMRYARSRFGLAALNGKLYAFGGLGDYGNLPSVEEYDPVADRWGPAGYLPQQMCNLTPVTYKEAVYLMHRTLLIRFDPRGDWRFCAHISRESHRHAAAVLDRHIYVVGGRSLDAVIERYSFDMCLRTSPKNWKVTVSILAIDECCDFIKAHALCFVEHVKPSVPDVVFVIVTAVDNSLRLAPG</sequence>
<dbReference type="InterPro" id="IPR015915">
    <property type="entry name" value="Kelch-typ_b-propeller"/>
</dbReference>
<dbReference type="STRING" id="151549.A0A4C1WKH3"/>
<protein>
    <submittedName>
        <fullName evidence="3">Kelch-like protein 17</fullName>
    </submittedName>
</protein>
<dbReference type="Gene3D" id="2.120.10.80">
    <property type="entry name" value="Kelch-type beta propeller"/>
    <property type="match status" value="1"/>
</dbReference>
<dbReference type="OrthoDB" id="7923847at2759"/>
<gene>
    <name evidence="3" type="primary">KLHL17</name>
    <name evidence="3" type="ORF">EVAR_34136_1</name>
</gene>
<dbReference type="SUPFAM" id="SSF117281">
    <property type="entry name" value="Kelch motif"/>
    <property type="match status" value="2"/>
</dbReference>
<comment type="caution">
    <text evidence="3">The sequence shown here is derived from an EMBL/GenBank/DDBJ whole genome shotgun (WGS) entry which is preliminary data.</text>
</comment>
<accession>A0A4C1WKH3</accession>
<keyword evidence="4" id="KW-1185">Reference proteome</keyword>
<evidence type="ECO:0000256" key="1">
    <source>
        <dbReference type="ARBA" id="ARBA00022441"/>
    </source>
</evidence>
<dbReference type="Proteomes" id="UP000299102">
    <property type="component" value="Unassembled WGS sequence"/>
</dbReference>
<keyword evidence="2" id="KW-0677">Repeat</keyword>
<organism evidence="3 4">
    <name type="scientific">Eumeta variegata</name>
    <name type="common">Bagworm moth</name>
    <name type="synonym">Eumeta japonica</name>
    <dbReference type="NCBI Taxonomy" id="151549"/>
    <lineage>
        <taxon>Eukaryota</taxon>
        <taxon>Metazoa</taxon>
        <taxon>Ecdysozoa</taxon>
        <taxon>Arthropoda</taxon>
        <taxon>Hexapoda</taxon>
        <taxon>Insecta</taxon>
        <taxon>Pterygota</taxon>
        <taxon>Neoptera</taxon>
        <taxon>Endopterygota</taxon>
        <taxon>Lepidoptera</taxon>
        <taxon>Glossata</taxon>
        <taxon>Ditrysia</taxon>
        <taxon>Tineoidea</taxon>
        <taxon>Psychidae</taxon>
        <taxon>Oiketicinae</taxon>
        <taxon>Eumeta</taxon>
    </lineage>
</organism>
<dbReference type="AlphaFoldDB" id="A0A4C1WKH3"/>
<dbReference type="InterPro" id="IPR037293">
    <property type="entry name" value="Gal_Oxidase_central_sf"/>
</dbReference>
<dbReference type="PANTHER" id="PTHR24412:SF451">
    <property type="entry name" value="KELCH-LIKE PROTEIN 20"/>
    <property type="match status" value="1"/>
</dbReference>
<dbReference type="InterPro" id="IPR006652">
    <property type="entry name" value="Kelch_1"/>
</dbReference>
<evidence type="ECO:0000313" key="3">
    <source>
        <dbReference type="EMBL" id="GBP51350.1"/>
    </source>
</evidence>
<dbReference type="Gene3D" id="2.130.10.80">
    <property type="entry name" value="Galactose oxidase/kelch, beta-propeller"/>
    <property type="match status" value="1"/>
</dbReference>
<dbReference type="EMBL" id="BGZK01000579">
    <property type="protein sequence ID" value="GBP51350.1"/>
    <property type="molecule type" value="Genomic_DNA"/>
</dbReference>
<dbReference type="Pfam" id="PF01344">
    <property type="entry name" value="Kelch_1"/>
    <property type="match status" value="2"/>
</dbReference>
<name>A0A4C1WKH3_EUMVA</name>
<keyword evidence="1" id="KW-0880">Kelch repeat</keyword>
<dbReference type="PANTHER" id="PTHR24412">
    <property type="entry name" value="KELCH PROTEIN"/>
    <property type="match status" value="1"/>
</dbReference>